<dbReference type="Gene3D" id="3.90.1150.10">
    <property type="entry name" value="Aspartate Aminotransferase, domain 1"/>
    <property type="match status" value="1"/>
</dbReference>
<keyword evidence="7 9" id="KW-0808">Transferase</keyword>
<evidence type="ECO:0000256" key="9">
    <source>
        <dbReference type="HAMAP-Rule" id="MF_00051"/>
    </source>
</evidence>
<dbReference type="Gene3D" id="3.40.640.10">
    <property type="entry name" value="Type I PLP-dependent aspartate aminotransferase-like (Major domain)"/>
    <property type="match status" value="1"/>
</dbReference>
<dbReference type="GO" id="GO:0030170">
    <property type="term" value="F:pyridoxal phosphate binding"/>
    <property type="evidence" value="ECO:0007669"/>
    <property type="project" value="UniProtKB-UniRule"/>
</dbReference>
<dbReference type="GO" id="GO:0004372">
    <property type="term" value="F:glycine hydroxymethyltransferase activity"/>
    <property type="evidence" value="ECO:0007669"/>
    <property type="project" value="UniProtKB-UniRule"/>
</dbReference>
<comment type="function">
    <text evidence="9">Catalyzes the reversible interconversion of serine and glycine with a modified folate serving as the one-carbon carrier. Also exhibits a pteridine-independent aldolase activity toward beta-hydroxyamino acids, producing glycine and aldehydes, via a retro-aldol mechanism.</text>
</comment>
<protein>
    <recommendedName>
        <fullName evidence="9">Serine hydroxymethyltransferase</fullName>
        <shortName evidence="9">SHMT</shortName>
        <shortName evidence="9">Serine methylase</shortName>
        <ecNumber evidence="9">2.1.2.-</ecNumber>
    </recommendedName>
</protein>
<evidence type="ECO:0000259" key="11">
    <source>
        <dbReference type="Pfam" id="PF00464"/>
    </source>
</evidence>
<dbReference type="InterPro" id="IPR015422">
    <property type="entry name" value="PyrdxlP-dep_Trfase_small"/>
</dbReference>
<dbReference type="PIRSF" id="PIRSF000412">
    <property type="entry name" value="SHMT"/>
    <property type="match status" value="1"/>
</dbReference>
<dbReference type="Pfam" id="PF00464">
    <property type="entry name" value="SHMT"/>
    <property type="match status" value="1"/>
</dbReference>
<comment type="cofactor">
    <cofactor evidence="1 9 10">
        <name>pyridoxal 5'-phosphate</name>
        <dbReference type="ChEBI" id="CHEBI:597326"/>
    </cofactor>
</comment>
<feature type="modified residue" description="N6-(pyridoxal phosphate)lysine" evidence="9 10">
    <location>
        <position position="225"/>
    </location>
</feature>
<dbReference type="GeneID" id="41321796"/>
<dbReference type="AlphaFoldDB" id="A0A3G3IH28"/>
<evidence type="ECO:0000256" key="3">
    <source>
        <dbReference type="ARBA" id="ARBA00011738"/>
    </source>
</evidence>
<evidence type="ECO:0000256" key="4">
    <source>
        <dbReference type="ARBA" id="ARBA00022490"/>
    </source>
</evidence>
<dbReference type="GO" id="GO:0008168">
    <property type="term" value="F:methyltransferase activity"/>
    <property type="evidence" value="ECO:0007669"/>
    <property type="project" value="UniProtKB-KW"/>
</dbReference>
<dbReference type="CDD" id="cd00378">
    <property type="entry name" value="SHMT"/>
    <property type="match status" value="1"/>
</dbReference>
<dbReference type="InterPro" id="IPR015424">
    <property type="entry name" value="PyrdxlP-dep_Trfase"/>
</dbReference>
<evidence type="ECO:0000256" key="5">
    <source>
        <dbReference type="ARBA" id="ARBA00022563"/>
    </source>
</evidence>
<reference evidence="12 13" key="1">
    <citation type="submission" date="2016-10" db="EMBL/GenBank/DDBJ databases">
        <title>Complete genome of the TMA-utilizing, human hosted archaeon Methanomethylophilus alvus Gen. nov, sp. nov., strain Mx-05, derived from a pure culture.</title>
        <authorList>
            <person name="Brugere J.-F."/>
            <person name="Ben Hania W."/>
            <person name="Chaudhary P.P."/>
            <person name="Gaci N."/>
            <person name="Borrel G."/>
            <person name="Cao Van Tuat L."/>
            <person name="Fardeau M.-L."/>
            <person name="Harris H.M.B."/>
            <person name="O'Toole P.W."/>
            <person name="Ollivier B."/>
        </authorList>
    </citation>
    <scope>NUCLEOTIDE SEQUENCE [LARGE SCALE GENOMIC DNA]</scope>
    <source>
        <strain evidence="12 13">Mx-05</strain>
    </source>
</reference>
<keyword evidence="4 9" id="KW-0963">Cytoplasm</keyword>
<dbReference type="GO" id="GO:0005737">
    <property type="term" value="C:cytoplasm"/>
    <property type="evidence" value="ECO:0007669"/>
    <property type="project" value="UniProtKB-SubCell"/>
</dbReference>
<dbReference type="EMBL" id="CP017686">
    <property type="protein sequence ID" value="AYQ55157.1"/>
    <property type="molecule type" value="Genomic_DNA"/>
</dbReference>
<organism evidence="12 13">
    <name type="scientific">Methanomethylophilus alvi</name>
    <dbReference type="NCBI Taxonomy" id="1291540"/>
    <lineage>
        <taxon>Archaea</taxon>
        <taxon>Methanobacteriati</taxon>
        <taxon>Thermoplasmatota</taxon>
        <taxon>Thermoplasmata</taxon>
        <taxon>Methanomassiliicoccales</taxon>
        <taxon>Methanomethylophilaceae</taxon>
        <taxon>Methanomethylophilus</taxon>
    </lineage>
</organism>
<keyword evidence="8 9" id="KW-0663">Pyridoxal phosphate</keyword>
<keyword evidence="12" id="KW-0489">Methyltransferase</keyword>
<dbReference type="Proteomes" id="UP000273278">
    <property type="component" value="Chromosome"/>
</dbReference>
<sequence>MSKEDADYIRNQVMEHNSWFNDCIPMIASENLMSPLAKEMLISDFADRYAEGLIGKRYYQGNIYVDKVEQRAVDLAKKIFECDFADVRPISGTVANMAVLFAYAQPGDTITTCALDQGAHISTCEFGAFGQRGVKSVNYPWKLDNMNLDVDGTAKLLREVKPKVAQFGLSVFLFPPPLKELEDTFNEVGCLVWEDCAHVLGLIAGGQFQKPFEDGVDIVSASTHKTFPGPNHGIVLGNGLSEENTKKIQHAIFPGVTSSHHLHAMAALAVTLAEMDVFGKDYAAQACKNARALGQALYERGVPVLCENLGFTRSHAIALDVTEFGKGKACAKLLEDANIICNKNMLPSDTSSVNPSGLRLGTQEMTRLGMKENEMDEVADFIARVVVKKEDPAKVKKEVTEFKHGFDTIQYCFNAGEPAYEYRKLVP</sequence>
<evidence type="ECO:0000256" key="2">
    <source>
        <dbReference type="ARBA" id="ARBA00006376"/>
    </source>
</evidence>
<evidence type="ECO:0000256" key="8">
    <source>
        <dbReference type="ARBA" id="ARBA00022898"/>
    </source>
</evidence>
<feature type="binding site" evidence="9">
    <location>
        <position position="115"/>
    </location>
    <ligand>
        <name>(6S)-5,6,7,8-tetrahydrofolate</name>
        <dbReference type="ChEBI" id="CHEBI:57453"/>
    </ligand>
</feature>
<name>A0A3G3IH28_9ARCH</name>
<comment type="caution">
    <text evidence="9">Lacks conserved residue(s) required for the propagation of feature annotation.</text>
</comment>
<dbReference type="EC" id="2.1.2.-" evidence="9"/>
<evidence type="ECO:0000256" key="1">
    <source>
        <dbReference type="ARBA" id="ARBA00001933"/>
    </source>
</evidence>
<keyword evidence="5 9" id="KW-0554">One-carbon metabolism</keyword>
<feature type="binding site" evidence="9">
    <location>
        <position position="242"/>
    </location>
    <ligand>
        <name>(6S)-5,6,7,8-tetrahydrofolate</name>
        <dbReference type="ChEBI" id="CHEBI:57453"/>
    </ligand>
</feature>
<comment type="similarity">
    <text evidence="2 9">Belongs to the SHMT family.</text>
</comment>
<evidence type="ECO:0000256" key="10">
    <source>
        <dbReference type="PIRSR" id="PIRSR000412-50"/>
    </source>
</evidence>
<evidence type="ECO:0000313" key="13">
    <source>
        <dbReference type="Proteomes" id="UP000273278"/>
    </source>
</evidence>
<dbReference type="GO" id="GO:0035999">
    <property type="term" value="P:tetrahydrofolate interconversion"/>
    <property type="evidence" value="ECO:0007669"/>
    <property type="project" value="InterPro"/>
</dbReference>
<accession>A0A3G3IH28</accession>
<dbReference type="RefSeq" id="WP_015504899.1">
    <property type="nucleotide sequence ID" value="NZ_CAYAVH010000024.1"/>
</dbReference>
<proteinExistence type="inferred from homology"/>
<gene>
    <name evidence="9" type="primary">glyA</name>
    <name evidence="12" type="ORF">BKD89_04980</name>
</gene>
<dbReference type="InterPro" id="IPR001085">
    <property type="entry name" value="Ser_HO-MeTrfase"/>
</dbReference>
<dbReference type="PANTHER" id="PTHR11680">
    <property type="entry name" value="SERINE HYDROXYMETHYLTRANSFERASE"/>
    <property type="match status" value="1"/>
</dbReference>
<dbReference type="UniPathway" id="UPA00288">
    <property type="reaction ID" value="UER01023"/>
</dbReference>
<dbReference type="OMA" id="CQFANVQ"/>
<dbReference type="InterPro" id="IPR039429">
    <property type="entry name" value="SHMT-like_dom"/>
</dbReference>
<feature type="site" description="Plays an important role in substrate specificity" evidence="9">
    <location>
        <position position="224"/>
    </location>
</feature>
<comment type="pathway">
    <text evidence="9">Amino-acid biosynthesis; glycine biosynthesis; glycine from L-serine: step 1/1.</text>
</comment>
<evidence type="ECO:0000313" key="12">
    <source>
        <dbReference type="EMBL" id="AYQ55157.1"/>
    </source>
</evidence>
<dbReference type="FunFam" id="3.40.640.10:FF:000101">
    <property type="entry name" value="Serine hydroxymethyltransferase"/>
    <property type="match status" value="1"/>
</dbReference>
<feature type="domain" description="Serine hydroxymethyltransferase-like" evidence="11">
    <location>
        <begin position="20"/>
        <end position="382"/>
    </location>
</feature>
<comment type="subunit">
    <text evidence="3 9">Homodimer.</text>
</comment>
<evidence type="ECO:0000256" key="6">
    <source>
        <dbReference type="ARBA" id="ARBA00022605"/>
    </source>
</evidence>
<dbReference type="PANTHER" id="PTHR11680:SF35">
    <property type="entry name" value="SERINE HYDROXYMETHYLTRANSFERASE 1"/>
    <property type="match status" value="1"/>
</dbReference>
<dbReference type="HAMAP" id="MF_00051">
    <property type="entry name" value="SHMT"/>
    <property type="match status" value="1"/>
</dbReference>
<dbReference type="InterPro" id="IPR015421">
    <property type="entry name" value="PyrdxlP-dep_Trfase_major"/>
</dbReference>
<dbReference type="SUPFAM" id="SSF53383">
    <property type="entry name" value="PLP-dependent transferases"/>
    <property type="match status" value="1"/>
</dbReference>
<dbReference type="GO" id="GO:0032259">
    <property type="term" value="P:methylation"/>
    <property type="evidence" value="ECO:0007669"/>
    <property type="project" value="UniProtKB-KW"/>
</dbReference>
<feature type="binding site" evidence="9">
    <location>
        <begin position="119"/>
        <end position="121"/>
    </location>
    <ligand>
        <name>(6S)-5,6,7,8-tetrahydrofolate</name>
        <dbReference type="ChEBI" id="CHEBI:57453"/>
    </ligand>
</feature>
<evidence type="ECO:0000256" key="7">
    <source>
        <dbReference type="ARBA" id="ARBA00022679"/>
    </source>
</evidence>
<comment type="subcellular location">
    <subcellularLocation>
        <location evidence="9">Cytoplasm</location>
    </subcellularLocation>
</comment>
<dbReference type="NCBIfam" id="NF000586">
    <property type="entry name" value="PRK00011.1"/>
    <property type="match status" value="1"/>
</dbReference>
<dbReference type="InterPro" id="IPR049943">
    <property type="entry name" value="Ser_HO-MeTrfase-like"/>
</dbReference>
<dbReference type="GO" id="GO:0019264">
    <property type="term" value="P:glycine biosynthetic process from serine"/>
    <property type="evidence" value="ECO:0007669"/>
    <property type="project" value="UniProtKB-UniRule"/>
</dbReference>
<keyword evidence="6 9" id="KW-0028">Amino-acid biosynthesis</keyword>